<dbReference type="Gene3D" id="3.60.60.10">
    <property type="entry name" value="Penicillin V Acylase, Chain A"/>
    <property type="match status" value="1"/>
</dbReference>
<evidence type="ECO:0000256" key="2">
    <source>
        <dbReference type="ARBA" id="ARBA00022801"/>
    </source>
</evidence>
<name>A0A2I1JW92_9LACT</name>
<dbReference type="PANTHER" id="PTHR35527:SF2">
    <property type="entry name" value="HYDROLASE"/>
    <property type="match status" value="1"/>
</dbReference>
<dbReference type="AlphaFoldDB" id="A0A2I1JW92"/>
<evidence type="ECO:0000313" key="4">
    <source>
        <dbReference type="EMBL" id="PKY87641.1"/>
    </source>
</evidence>
<keyword evidence="2 4" id="KW-0378">Hydrolase</keyword>
<dbReference type="Proteomes" id="UP000234384">
    <property type="component" value="Unassembled WGS sequence"/>
</dbReference>
<comment type="similarity">
    <text evidence="1">Belongs to the peptidase C59 family.</text>
</comment>
<sequence length="318" mass="36752">MCTGLQINYPGGSVLGRTMDIEMSLDYQLNYIPRNYQFAKDLFNQPLVSRYRMMGLGFNDYIPLKDGINEHGLVGITNEFPEFNLYDKTVDPTFDNNEVTYLRSLDLLNYLLGMCRDVSEVIEQIATIRIAQTDAKGQSVISPPFHYMFTDPSGRNIVLEPKNGQFEVKENPYQVMTNSPKLERQYHRLERYMDPEKPEEANAVKGLPGGYDPVSRFVRAYYFSQLSLKPTNQSEACASLYRILNVLSLPVGFLKNRQREDYTATLYISGYDPNTKELFVQDYQNPKVYRVSFEDIVDLDIYQTIPIPQNFKTDLLIH</sequence>
<organism evidence="4 5">
    <name type="scientific">Falseniella ignava</name>
    <dbReference type="NCBI Taxonomy" id="137730"/>
    <lineage>
        <taxon>Bacteria</taxon>
        <taxon>Bacillati</taxon>
        <taxon>Bacillota</taxon>
        <taxon>Bacilli</taxon>
        <taxon>Lactobacillales</taxon>
        <taxon>Aerococcaceae</taxon>
        <taxon>Falseniella</taxon>
    </lineage>
</organism>
<accession>A0A2I1JW92</accession>
<dbReference type="EMBL" id="PKHE01000022">
    <property type="protein sequence ID" value="PKY87641.1"/>
    <property type="molecule type" value="Genomic_DNA"/>
</dbReference>
<gene>
    <name evidence="4" type="ORF">CYJ57_06880</name>
</gene>
<dbReference type="Pfam" id="PF02275">
    <property type="entry name" value="CBAH"/>
    <property type="match status" value="1"/>
</dbReference>
<dbReference type="InterPro" id="IPR052193">
    <property type="entry name" value="Peptidase_C59"/>
</dbReference>
<protein>
    <submittedName>
        <fullName evidence="4">Linear amide C-N hydrolase</fullName>
    </submittedName>
</protein>
<dbReference type="RefSeq" id="WP_101954661.1">
    <property type="nucleotide sequence ID" value="NZ_PKHE01000022.1"/>
</dbReference>
<reference evidence="4 5" key="1">
    <citation type="submission" date="2017-12" db="EMBL/GenBank/DDBJ databases">
        <title>Phylogenetic diversity of female urinary microbiome.</title>
        <authorList>
            <person name="Thomas-White K."/>
            <person name="Wolfe A.J."/>
        </authorList>
    </citation>
    <scope>NUCLEOTIDE SEQUENCE [LARGE SCALE GENOMIC DNA]</scope>
    <source>
        <strain evidence="4 5">UMB0898</strain>
    </source>
</reference>
<comment type="caution">
    <text evidence="4">The sequence shown here is derived from an EMBL/GenBank/DDBJ whole genome shotgun (WGS) entry which is preliminary data.</text>
</comment>
<proteinExistence type="inferred from homology"/>
<dbReference type="OrthoDB" id="9794717at2"/>
<dbReference type="PANTHER" id="PTHR35527">
    <property type="entry name" value="CHOLOYLGLYCINE HYDROLASE"/>
    <property type="match status" value="1"/>
</dbReference>
<evidence type="ECO:0000313" key="5">
    <source>
        <dbReference type="Proteomes" id="UP000234384"/>
    </source>
</evidence>
<dbReference type="SUPFAM" id="SSF56235">
    <property type="entry name" value="N-terminal nucleophile aminohydrolases (Ntn hydrolases)"/>
    <property type="match status" value="1"/>
</dbReference>
<dbReference type="InterPro" id="IPR029055">
    <property type="entry name" value="Ntn_hydrolases_N"/>
</dbReference>
<dbReference type="GO" id="GO:0016787">
    <property type="term" value="F:hydrolase activity"/>
    <property type="evidence" value="ECO:0007669"/>
    <property type="project" value="UniProtKB-KW"/>
</dbReference>
<evidence type="ECO:0000259" key="3">
    <source>
        <dbReference type="Pfam" id="PF02275"/>
    </source>
</evidence>
<feature type="domain" description="Choloylglycine hydrolase/NAAA C-terminal" evidence="3">
    <location>
        <begin position="2"/>
        <end position="295"/>
    </location>
</feature>
<evidence type="ECO:0000256" key="1">
    <source>
        <dbReference type="ARBA" id="ARBA00006625"/>
    </source>
</evidence>
<dbReference type="InterPro" id="IPR029132">
    <property type="entry name" value="CBAH/NAAA_C"/>
</dbReference>